<dbReference type="EMBL" id="CM037155">
    <property type="protein sequence ID" value="KAH7846620.1"/>
    <property type="molecule type" value="Genomic_DNA"/>
</dbReference>
<comment type="caution">
    <text evidence="1">The sequence shown here is derived from an EMBL/GenBank/DDBJ whole genome shotgun (WGS) entry which is preliminary data.</text>
</comment>
<gene>
    <name evidence="1" type="ORF">Vadar_016140</name>
</gene>
<organism evidence="1 2">
    <name type="scientific">Vaccinium darrowii</name>
    <dbReference type="NCBI Taxonomy" id="229202"/>
    <lineage>
        <taxon>Eukaryota</taxon>
        <taxon>Viridiplantae</taxon>
        <taxon>Streptophyta</taxon>
        <taxon>Embryophyta</taxon>
        <taxon>Tracheophyta</taxon>
        <taxon>Spermatophyta</taxon>
        <taxon>Magnoliopsida</taxon>
        <taxon>eudicotyledons</taxon>
        <taxon>Gunneridae</taxon>
        <taxon>Pentapetalae</taxon>
        <taxon>asterids</taxon>
        <taxon>Ericales</taxon>
        <taxon>Ericaceae</taxon>
        <taxon>Vaccinioideae</taxon>
        <taxon>Vaccinieae</taxon>
        <taxon>Vaccinium</taxon>
    </lineage>
</organism>
<proteinExistence type="predicted"/>
<reference evidence="1 2" key="1">
    <citation type="journal article" date="2021" name="Hortic Res">
        <title>High-quality reference genome and annotation aids understanding of berry development for evergreen blueberry (Vaccinium darrowii).</title>
        <authorList>
            <person name="Yu J."/>
            <person name="Hulse-Kemp A.M."/>
            <person name="Babiker E."/>
            <person name="Staton M."/>
        </authorList>
    </citation>
    <scope>NUCLEOTIDE SEQUENCE [LARGE SCALE GENOMIC DNA]</scope>
    <source>
        <strain evidence="2">cv. NJ 8807/NJ 8810</strain>
        <tissue evidence="1">Young leaf</tissue>
    </source>
</reference>
<protein>
    <submittedName>
        <fullName evidence="1">Uncharacterized protein</fullName>
    </submittedName>
</protein>
<accession>A0ACB7Y0W3</accession>
<name>A0ACB7Y0W3_9ERIC</name>
<evidence type="ECO:0000313" key="1">
    <source>
        <dbReference type="EMBL" id="KAH7846620.1"/>
    </source>
</evidence>
<evidence type="ECO:0000313" key="2">
    <source>
        <dbReference type="Proteomes" id="UP000828048"/>
    </source>
</evidence>
<sequence>MTPNLIHTSFILQQLLTLFLAAVPGGRILTDAASSRWEVLKSDIGISAMHMQLMINDRVVMFDRTDFGKSKLALPNGKCRVDPKEKVLKIDCTAHSAEYDVVNNTIRPLMVLTDVWCSNGALAPDGRLIQTGGFNDGDHMVRVFRPCSGCDWEEIGSALARKRSGTTQANNLPFLVETYDPVIENNLYPFVLLNVDGHLFIFANNRSILFDYSKGVVVKTYPEMPDGHPRSYPSSGSAVLLPLKKLQGPTIEAEVLVCGGAPKGSYNSSKHGRFIEALNTCGRIKITDPSPEWIMETMPLARVMGDMLLLPNGDVLIINGGSAGTAGWEQCRNPVFNPVLYQPDNQIGSRFEVQNPSTIPRLYHSTAILLRDGRVLVGGSNPHKLYNFTGVLFPTELSLEAFSPCYLDPEYATLRPKIISPVSQAKLKALTLSLRLSLLFDFSLCSTSIVLSYFDYKTSSVSFPSGGVFCDDFVSSKYTCPDEIPKRIKNVMDDNGHRENGRHQPPQGQWFMQHQPSMRQIMAAMAERDAALQERNLAFTEKKAALAERDMAILQRNSAISERNSAIMARDNAIATLQYRKNSMTHPVKQEHHPHHQRPQRDETPYNSRAMQLTDALQIPTVPAETLKQTKEAKAVTPNKKPKKKPSKNSKRVKREEGGEDMGLKLAAFHGTTMPVPVCSCTGVLRPCYKWGNGGWQSSCCTTAMSMYPLPAVPHKRHARIGGRKMSGSAFGKLVSRLSAEGHDLANPIDLKNNWAKHGTNRYITIK</sequence>
<keyword evidence="2" id="KW-1185">Reference proteome</keyword>
<dbReference type="Proteomes" id="UP000828048">
    <property type="component" value="Chromosome 5"/>
</dbReference>